<dbReference type="AlphaFoldDB" id="A0AAD4H232"/>
<gene>
    <name evidence="1" type="ORF">BGZ95_003767</name>
</gene>
<reference evidence="1" key="1">
    <citation type="journal article" date="2020" name="Fungal Divers.">
        <title>Resolving the Mortierellaceae phylogeny through synthesis of multi-gene phylogenetics and phylogenomics.</title>
        <authorList>
            <person name="Vandepol N."/>
            <person name="Liber J."/>
            <person name="Desiro A."/>
            <person name="Na H."/>
            <person name="Kennedy M."/>
            <person name="Barry K."/>
            <person name="Grigoriev I.V."/>
            <person name="Miller A.N."/>
            <person name="O'Donnell K."/>
            <person name="Stajich J.E."/>
            <person name="Bonito G."/>
        </authorList>
    </citation>
    <scope>NUCLEOTIDE SEQUENCE</scope>
    <source>
        <strain evidence="1">NRRL 28262</strain>
    </source>
</reference>
<name>A0AAD4H232_9FUNG</name>
<accession>A0AAD4H232</accession>
<feature type="non-terminal residue" evidence="1">
    <location>
        <position position="815"/>
    </location>
</feature>
<keyword evidence="2" id="KW-1185">Reference proteome</keyword>
<dbReference type="EMBL" id="JAAAIL010001881">
    <property type="protein sequence ID" value="KAG0263613.1"/>
    <property type="molecule type" value="Genomic_DNA"/>
</dbReference>
<evidence type="ECO:0000313" key="1">
    <source>
        <dbReference type="EMBL" id="KAG0263613.1"/>
    </source>
</evidence>
<dbReference type="SUPFAM" id="SSF52047">
    <property type="entry name" value="RNI-like"/>
    <property type="match status" value="1"/>
</dbReference>
<proteinExistence type="predicted"/>
<comment type="caution">
    <text evidence="1">The sequence shown here is derived from an EMBL/GenBank/DDBJ whole genome shotgun (WGS) entry which is preliminary data.</text>
</comment>
<evidence type="ECO:0000313" key="2">
    <source>
        <dbReference type="Proteomes" id="UP001194580"/>
    </source>
</evidence>
<dbReference type="Proteomes" id="UP001194580">
    <property type="component" value="Unassembled WGS sequence"/>
</dbReference>
<evidence type="ECO:0008006" key="3">
    <source>
        <dbReference type="Google" id="ProtNLM"/>
    </source>
</evidence>
<organism evidence="1 2">
    <name type="scientific">Linnemannia exigua</name>
    <dbReference type="NCBI Taxonomy" id="604196"/>
    <lineage>
        <taxon>Eukaryota</taxon>
        <taxon>Fungi</taxon>
        <taxon>Fungi incertae sedis</taxon>
        <taxon>Mucoromycota</taxon>
        <taxon>Mortierellomycotina</taxon>
        <taxon>Mortierellomycetes</taxon>
        <taxon>Mortierellales</taxon>
        <taxon>Mortierellaceae</taxon>
        <taxon>Linnemannia</taxon>
    </lineage>
</organism>
<sequence>MDPLSNLPIECLERIFDFIALPSTTTVYNSRYSDATLFPTSTAVFYYPRPASFYPTRTSLSAFATLCRVNKRIASITLPYLYRDPFQPINRLGSLDATKGPRSRDLLLTLLKPIPVAKLHPALLLSFEMNASPSPSSIIPRTDTSPSQLGNLTHVRHLNLQPFAFLEYKDRNRKEYSAAELEYIRHPGFLDVFLMGRKDTFCQRRVMSYQFLGFYTAILYREASWSLAGPILEQLESLTLPLSDIRRYLQGIDRLGRLERIHFVLDWNMSCMCCRGTRLGREDPRKQYQEEAAQLLIQFIEDHGRLFPGRLMHVDASVARFWYSPQDLPGGTLQEILRILPPLYKATSIDETNWPRIAAHLQTTDFSHVHSIDWSVPTVEYKQVLQRCRSLREIYTRDLAPNSFDWAVQEKKDMLNRLGQGTIYPVPIGHRPDALSSQPAHLTYGLVPLTRFHLQEYFVSSRDLDAITFAFSQSLEELIIRNIRGLTGNDNHHITHLIFGRIGLPILRRLELRSPHYRVVLDPLVFAQCPSLRSVSLNDDTFEYSCQYIVPWLPSQAPLLRIVDLKGWSALTFNPATLASAKKLYRLSLTMICRDEGYCFIPPIDELDASYGVGDKDDGKEEHKQEDKVENETSISHAITTRPQWTWDWFLPSLWRLELTSEFAYRFEFRMLQGCPALCKLRLYMRTSEGHLYRRLISEADLFVSGSGESRDRIVAPMLKYVSMNGPWVIEDSLMLEQLLGGMFPKLKQLSAIGWEGGGFSIESFVKMMRSTGGRIRKVKTNLNAISKEDENELGVYRLFRDNKNKDKDVLRTRL</sequence>
<dbReference type="Gene3D" id="3.80.10.10">
    <property type="entry name" value="Ribonuclease Inhibitor"/>
    <property type="match status" value="1"/>
</dbReference>
<dbReference type="InterPro" id="IPR032675">
    <property type="entry name" value="LRR_dom_sf"/>
</dbReference>
<protein>
    <recommendedName>
        <fullName evidence="3">F-box domain-containing protein</fullName>
    </recommendedName>
</protein>